<evidence type="ECO:0000313" key="1">
    <source>
        <dbReference type="EMBL" id="RNA60451.1"/>
    </source>
</evidence>
<dbReference type="EMBL" id="QWIU01000003">
    <property type="protein sequence ID" value="RNA60451.1"/>
    <property type="molecule type" value="Genomic_DNA"/>
</dbReference>
<sequence length="180" mass="21465">MGRAQVADTIFIKKTQSHKVFIESNKNSEYYKLFSDFSDFNLSKDSLIVSGKLPSYRWLQVHKFKDKYYLYSPCDLMNDLKYVFTNNIQIKSSEISTYKILSLIKKNNEFRIKYQDPNTKKKIVLTITQINKEEDIYKFITYNGSEKYEKIMIKAKDFKKFNIIVNDCFVNKAKELEFEN</sequence>
<dbReference type="AlphaFoldDB" id="A0A3M7TB43"/>
<accession>A0A3M7TB43</accession>
<comment type="caution">
    <text evidence="1">The sequence shown here is derived from an EMBL/GenBank/DDBJ whole genome shotgun (WGS) entry which is preliminary data.</text>
</comment>
<gene>
    <name evidence="1" type="ORF">D1631_18310</name>
</gene>
<proteinExistence type="predicted"/>
<reference evidence="1 2" key="1">
    <citation type="submission" date="2018-08" db="EMBL/GenBank/DDBJ databases">
        <title>Chryseobacterium nematophagum: a novel matrix digesting pathogen of nematodes.</title>
        <authorList>
            <person name="Page A."/>
            <person name="Roberts M."/>
            <person name="Felix M.-A."/>
            <person name="Weir W."/>
        </authorList>
    </citation>
    <scope>NUCLEOTIDE SEQUENCE [LARGE SCALE GENOMIC DNA]</scope>
    <source>
        <strain evidence="1 2">JUb129</strain>
    </source>
</reference>
<evidence type="ECO:0000313" key="2">
    <source>
        <dbReference type="Proteomes" id="UP000278775"/>
    </source>
</evidence>
<organism evidence="1 2">
    <name type="scientific">Chryseobacterium nematophagum</name>
    <dbReference type="NCBI Taxonomy" id="2305228"/>
    <lineage>
        <taxon>Bacteria</taxon>
        <taxon>Pseudomonadati</taxon>
        <taxon>Bacteroidota</taxon>
        <taxon>Flavobacteriia</taxon>
        <taxon>Flavobacteriales</taxon>
        <taxon>Weeksellaceae</taxon>
        <taxon>Chryseobacterium group</taxon>
        <taxon>Chryseobacterium</taxon>
    </lineage>
</organism>
<dbReference type="Proteomes" id="UP000278775">
    <property type="component" value="Unassembled WGS sequence"/>
</dbReference>
<name>A0A3M7TB43_9FLAO</name>
<protein>
    <submittedName>
        <fullName evidence="1">Uncharacterized protein</fullName>
    </submittedName>
</protein>